<dbReference type="InterPro" id="IPR007542">
    <property type="entry name" value="MCP_C"/>
</dbReference>
<evidence type="ECO:0000313" key="3">
    <source>
        <dbReference type="EMBL" id="QHT78613.1"/>
    </source>
</evidence>
<evidence type="ECO:0000259" key="2">
    <source>
        <dbReference type="Pfam" id="PF16903"/>
    </source>
</evidence>
<sequence>MSSNTSSSNLTAGFVDLATYDEPEKYMYGGDNALTYFVKKVRKSTWFTVAPTVLSTSGGNAGFGQSWSWKISRAGDYLLRTWLRVQLPAVSLSQNAPLANGWDKANCSLRWTRNLAHNLIKEINISFNDLVAERMDSYYLDFWAAFTVPAGKRNGYNNMVGNYAELTDPLSVFGPAGAQNLPAVILNLPLPFFYARDTGIALPTAAIPYNDMVHYITFRDIPETLILDNWAIGQSAPCQRSYLNETNPQVNCDMWAEYAIVSNIERAQMGKAPRDILMEQVQTASKQTFNASAQISQSFDIRFAHSIKALFFAIRNRTNAAEQSNYTSASPVPGPVGVNFTPALSGDPIFQTSLVYENTARLVNMGSDYFSLIVPYYAAVSIPIETGYHMLSYTLDLVSTNPMGSTNYGKLTNVSLQFTPSQDAIDATAGLDPQGGAPVAQQYETVICGLNHNIVRIAGGALGFPIL</sequence>
<dbReference type="InterPro" id="IPR038519">
    <property type="entry name" value="MCP_C_sf"/>
</dbReference>
<accession>A0A6C0HF29</accession>
<dbReference type="EMBL" id="MN739934">
    <property type="protein sequence ID" value="QHT78613.1"/>
    <property type="molecule type" value="Genomic_DNA"/>
</dbReference>
<dbReference type="Gene3D" id="2.70.9.20">
    <property type="entry name" value="Major capsid protein Vp54"/>
    <property type="match status" value="1"/>
</dbReference>
<name>A0A6C0HF29_9ZZZZ</name>
<dbReference type="Gene3D" id="2.70.9.10">
    <property type="entry name" value="Adenovirus Type 2 Hexon, domain 4"/>
    <property type="match status" value="1"/>
</dbReference>
<dbReference type="InterPro" id="IPR016112">
    <property type="entry name" value="VP_dsDNA_II"/>
</dbReference>
<feature type="domain" description="Major capsid protein N-terminal" evidence="2">
    <location>
        <begin position="35"/>
        <end position="258"/>
    </location>
</feature>
<evidence type="ECO:0008006" key="4">
    <source>
        <dbReference type="Google" id="ProtNLM"/>
    </source>
</evidence>
<dbReference type="Pfam" id="PF04451">
    <property type="entry name" value="Capsid_NCLDV"/>
    <property type="match status" value="1"/>
</dbReference>
<dbReference type="SUPFAM" id="SSF49749">
    <property type="entry name" value="Group II dsDNA viruses VP"/>
    <property type="match status" value="2"/>
</dbReference>
<evidence type="ECO:0000259" key="1">
    <source>
        <dbReference type="Pfam" id="PF04451"/>
    </source>
</evidence>
<dbReference type="InterPro" id="IPR031654">
    <property type="entry name" value="Capsid_N"/>
</dbReference>
<feature type="domain" description="Major capsid protein C-terminal" evidence="1">
    <location>
        <begin position="265"/>
        <end position="463"/>
    </location>
</feature>
<organism evidence="3">
    <name type="scientific">viral metagenome</name>
    <dbReference type="NCBI Taxonomy" id="1070528"/>
    <lineage>
        <taxon>unclassified sequences</taxon>
        <taxon>metagenomes</taxon>
        <taxon>organismal metagenomes</taxon>
    </lineage>
</organism>
<proteinExistence type="predicted"/>
<dbReference type="AlphaFoldDB" id="A0A6C0HF29"/>
<dbReference type="Pfam" id="PF16903">
    <property type="entry name" value="Capsid_N"/>
    <property type="match status" value="1"/>
</dbReference>
<dbReference type="GO" id="GO:0005198">
    <property type="term" value="F:structural molecule activity"/>
    <property type="evidence" value="ECO:0007669"/>
    <property type="project" value="InterPro"/>
</dbReference>
<reference evidence="3" key="1">
    <citation type="journal article" date="2020" name="Nature">
        <title>Giant virus diversity and host interactions through global metagenomics.</title>
        <authorList>
            <person name="Schulz F."/>
            <person name="Roux S."/>
            <person name="Paez-Espino D."/>
            <person name="Jungbluth S."/>
            <person name="Walsh D.A."/>
            <person name="Denef V.J."/>
            <person name="McMahon K.D."/>
            <person name="Konstantinidis K.T."/>
            <person name="Eloe-Fadrosh E.A."/>
            <person name="Kyrpides N.C."/>
            <person name="Woyke T."/>
        </authorList>
    </citation>
    <scope>NUCLEOTIDE SEQUENCE</scope>
    <source>
        <strain evidence="3">GVMAG-M-3300023179-92</strain>
    </source>
</reference>
<protein>
    <recommendedName>
        <fullName evidence="4">Major capsid protein N-terminal domain-containing protein</fullName>
    </recommendedName>
</protein>